<feature type="transmembrane region" description="Helical" evidence="6">
    <location>
        <begin position="154"/>
        <end position="177"/>
    </location>
</feature>
<evidence type="ECO:0000256" key="5">
    <source>
        <dbReference type="ARBA" id="ARBA00023136"/>
    </source>
</evidence>
<keyword evidence="9" id="KW-1185">Reference proteome</keyword>
<reference evidence="8 9" key="1">
    <citation type="submission" date="2019-06" db="EMBL/GenBank/DDBJ databases">
        <title>Genome sequence of Rhodobacteraceae bacterium D4M1.</title>
        <authorList>
            <person name="Cao J."/>
        </authorList>
    </citation>
    <scope>NUCLEOTIDE SEQUENCE [LARGE SCALE GENOMIC DNA]</scope>
    <source>
        <strain evidence="8 9">D4M1</strain>
    </source>
</reference>
<dbReference type="PANTHER" id="PTHR32322:SF2">
    <property type="entry name" value="EAMA DOMAIN-CONTAINING PROTEIN"/>
    <property type="match status" value="1"/>
</dbReference>
<evidence type="ECO:0000256" key="3">
    <source>
        <dbReference type="ARBA" id="ARBA00022692"/>
    </source>
</evidence>
<dbReference type="GO" id="GO:0016020">
    <property type="term" value="C:membrane"/>
    <property type="evidence" value="ECO:0007669"/>
    <property type="project" value="UniProtKB-SubCell"/>
</dbReference>
<feature type="domain" description="EamA" evidence="7">
    <location>
        <begin position="156"/>
        <end position="291"/>
    </location>
</feature>
<comment type="subcellular location">
    <subcellularLocation>
        <location evidence="1">Membrane</location>
        <topology evidence="1">Multi-pass membrane protein</topology>
    </subcellularLocation>
</comment>
<evidence type="ECO:0000313" key="9">
    <source>
        <dbReference type="Proteomes" id="UP000305888"/>
    </source>
</evidence>
<dbReference type="KEGG" id="ppru:FDP22_14310"/>
<feature type="transmembrane region" description="Helical" evidence="6">
    <location>
        <begin position="249"/>
        <end position="268"/>
    </location>
</feature>
<evidence type="ECO:0000313" key="8">
    <source>
        <dbReference type="EMBL" id="QDL92851.1"/>
    </source>
</evidence>
<protein>
    <submittedName>
        <fullName evidence="8">DMT family transporter</fullName>
    </submittedName>
</protein>
<evidence type="ECO:0000256" key="2">
    <source>
        <dbReference type="ARBA" id="ARBA00007362"/>
    </source>
</evidence>
<name>A0A5B8FHT8_9RHOB</name>
<keyword evidence="3 6" id="KW-0812">Transmembrane</keyword>
<feature type="transmembrane region" description="Helical" evidence="6">
    <location>
        <begin position="219"/>
        <end position="242"/>
    </location>
</feature>
<feature type="transmembrane region" description="Helical" evidence="6">
    <location>
        <begin position="131"/>
        <end position="148"/>
    </location>
</feature>
<dbReference type="PANTHER" id="PTHR32322">
    <property type="entry name" value="INNER MEMBRANE TRANSPORTER"/>
    <property type="match status" value="1"/>
</dbReference>
<keyword evidence="4 6" id="KW-1133">Transmembrane helix</keyword>
<proteinExistence type="inferred from homology"/>
<organism evidence="8 9">
    <name type="scientific">Paroceanicella profunda</name>
    <dbReference type="NCBI Taxonomy" id="2579971"/>
    <lineage>
        <taxon>Bacteria</taxon>
        <taxon>Pseudomonadati</taxon>
        <taxon>Pseudomonadota</taxon>
        <taxon>Alphaproteobacteria</taxon>
        <taxon>Rhodobacterales</taxon>
        <taxon>Paracoccaceae</taxon>
        <taxon>Paroceanicella</taxon>
    </lineage>
</organism>
<dbReference type="Gene3D" id="1.10.3730.20">
    <property type="match status" value="1"/>
</dbReference>
<feature type="transmembrane region" description="Helical" evidence="6">
    <location>
        <begin position="189"/>
        <end position="207"/>
    </location>
</feature>
<feature type="transmembrane region" description="Helical" evidence="6">
    <location>
        <begin position="39"/>
        <end position="59"/>
    </location>
</feature>
<evidence type="ECO:0000256" key="4">
    <source>
        <dbReference type="ARBA" id="ARBA00022989"/>
    </source>
</evidence>
<dbReference type="InterPro" id="IPR000620">
    <property type="entry name" value="EamA_dom"/>
</dbReference>
<dbReference type="Pfam" id="PF00892">
    <property type="entry name" value="EamA"/>
    <property type="match status" value="2"/>
</dbReference>
<sequence>MPRKTRIDALGASVLIGFALAMGLNQVMIKLVNGAFHPVFQAGLRSALAFVLILGWARWRGRKLSLTDGSLWPGLLSGVIFSVEFGLLFNGLEYTSVTRSSILFYTMPIWVAAAAHVLIPGERLTPRRLLGLALAIGGVVLALSGNAAPHTAQALTGDLMCLAASFCWTTLVLLVRLSRLNRATAEMQLLYQLGLSAPVLLALTPFLGEAVRSVTPGLMGLFAVQVVAVVSVSFVAWFWVLSVYPTSDVASYGFLSPVFGVLFGWLLLGEPISGRVVGALALVGLGIVLVTRRPAPPAGSA</sequence>
<evidence type="ECO:0000259" key="7">
    <source>
        <dbReference type="Pfam" id="PF00892"/>
    </source>
</evidence>
<gene>
    <name evidence="8" type="ORF">FDP22_14310</name>
</gene>
<feature type="transmembrane region" description="Helical" evidence="6">
    <location>
        <begin position="71"/>
        <end position="90"/>
    </location>
</feature>
<evidence type="ECO:0000256" key="6">
    <source>
        <dbReference type="SAM" id="Phobius"/>
    </source>
</evidence>
<feature type="transmembrane region" description="Helical" evidence="6">
    <location>
        <begin position="102"/>
        <end position="119"/>
    </location>
</feature>
<dbReference type="InterPro" id="IPR050638">
    <property type="entry name" value="AA-Vitamin_Transporters"/>
</dbReference>
<feature type="transmembrane region" description="Helical" evidence="6">
    <location>
        <begin position="274"/>
        <end position="291"/>
    </location>
</feature>
<dbReference type="Proteomes" id="UP000305888">
    <property type="component" value="Chromosome"/>
</dbReference>
<comment type="similarity">
    <text evidence="2">Belongs to the EamA transporter family.</text>
</comment>
<keyword evidence="5 6" id="KW-0472">Membrane</keyword>
<evidence type="ECO:0000256" key="1">
    <source>
        <dbReference type="ARBA" id="ARBA00004141"/>
    </source>
</evidence>
<dbReference type="SUPFAM" id="SSF103481">
    <property type="entry name" value="Multidrug resistance efflux transporter EmrE"/>
    <property type="match status" value="2"/>
</dbReference>
<dbReference type="OrthoDB" id="184388at2"/>
<dbReference type="AlphaFoldDB" id="A0A5B8FHT8"/>
<dbReference type="InterPro" id="IPR037185">
    <property type="entry name" value="EmrE-like"/>
</dbReference>
<feature type="domain" description="EamA" evidence="7">
    <location>
        <begin position="10"/>
        <end position="143"/>
    </location>
</feature>
<dbReference type="EMBL" id="CP040818">
    <property type="protein sequence ID" value="QDL92851.1"/>
    <property type="molecule type" value="Genomic_DNA"/>
</dbReference>
<dbReference type="RefSeq" id="WP_138574698.1">
    <property type="nucleotide sequence ID" value="NZ_CP040818.1"/>
</dbReference>
<accession>A0A5B8FHT8</accession>